<protein>
    <submittedName>
        <fullName evidence="1">Uncharacterized protein</fullName>
    </submittedName>
</protein>
<keyword evidence="2" id="KW-1185">Reference proteome</keyword>
<proteinExistence type="predicted"/>
<evidence type="ECO:0000313" key="1">
    <source>
        <dbReference type="EMBL" id="SFG72508.1"/>
    </source>
</evidence>
<dbReference type="RefSeq" id="WP_093673549.1">
    <property type="nucleotide sequence ID" value="NZ_FOOY01000019.1"/>
</dbReference>
<reference evidence="2" key="1">
    <citation type="submission" date="2016-10" db="EMBL/GenBank/DDBJ databases">
        <authorList>
            <person name="Varghese N."/>
            <person name="Submissions S."/>
        </authorList>
    </citation>
    <scope>NUCLEOTIDE SEQUENCE [LARGE SCALE GENOMIC DNA]</scope>
    <source>
        <strain evidence="2">ATCC 700379</strain>
    </source>
</reference>
<accession>A0A1I2U5Z8</accession>
<sequence length="245" mass="28573">MAKKKVVVFIVEGVSDERAVAAIRKYVSYNYTIYIHVTHGDLFTRPGVRKSVKTRVSDQVRKIMNETKYRKQEILAVIQLTDTDGAFVDDQDVTVNESVGKDPVYRESGIVVANSGIRQYIQKRNKMKASELRLMSTADEIMSGIYYFIYYFSCNLDHVIYNDRNMSIEEKINRSRKFERECSSRPELFHQFFEDSTFAVQGSLDDSWTFIEQGTHSVQRYSNFHLIFHLLDSLNEQNISQETLR</sequence>
<dbReference type="OrthoDB" id="2110614at2"/>
<dbReference type="STRING" id="269670.SAMN02982927_02561"/>
<evidence type="ECO:0000313" key="2">
    <source>
        <dbReference type="Proteomes" id="UP000198752"/>
    </source>
</evidence>
<dbReference type="AlphaFoldDB" id="A0A1I2U5Z8"/>
<organism evidence="1 2">
    <name type="scientific">Sporolactobacillus nakayamae</name>
    <dbReference type="NCBI Taxonomy" id="269670"/>
    <lineage>
        <taxon>Bacteria</taxon>
        <taxon>Bacillati</taxon>
        <taxon>Bacillota</taxon>
        <taxon>Bacilli</taxon>
        <taxon>Bacillales</taxon>
        <taxon>Sporolactobacillaceae</taxon>
        <taxon>Sporolactobacillus</taxon>
    </lineage>
</organism>
<dbReference type="EMBL" id="FOOY01000019">
    <property type="protein sequence ID" value="SFG72508.1"/>
    <property type="molecule type" value="Genomic_DNA"/>
</dbReference>
<dbReference type="Proteomes" id="UP000198752">
    <property type="component" value="Unassembled WGS sequence"/>
</dbReference>
<gene>
    <name evidence="1" type="ORF">SAMN02982927_02561</name>
</gene>
<name>A0A1I2U5Z8_9BACL</name>